<gene>
    <name evidence="1" type="ORF">SCLCIDRAFT_308029</name>
</gene>
<protein>
    <submittedName>
        <fullName evidence="1">Uncharacterized protein</fullName>
    </submittedName>
</protein>
<keyword evidence="2" id="KW-1185">Reference proteome</keyword>
<organism evidence="1 2">
    <name type="scientific">Scleroderma citrinum Foug A</name>
    <dbReference type="NCBI Taxonomy" id="1036808"/>
    <lineage>
        <taxon>Eukaryota</taxon>
        <taxon>Fungi</taxon>
        <taxon>Dikarya</taxon>
        <taxon>Basidiomycota</taxon>
        <taxon>Agaricomycotina</taxon>
        <taxon>Agaricomycetes</taxon>
        <taxon>Agaricomycetidae</taxon>
        <taxon>Boletales</taxon>
        <taxon>Sclerodermatineae</taxon>
        <taxon>Sclerodermataceae</taxon>
        <taxon>Scleroderma</taxon>
    </lineage>
</organism>
<accession>A0A0C3DG10</accession>
<name>A0A0C3DG10_9AGAM</name>
<proteinExistence type="predicted"/>
<evidence type="ECO:0000313" key="2">
    <source>
        <dbReference type="Proteomes" id="UP000053989"/>
    </source>
</evidence>
<reference evidence="1 2" key="1">
    <citation type="submission" date="2014-04" db="EMBL/GenBank/DDBJ databases">
        <authorList>
            <consortium name="DOE Joint Genome Institute"/>
            <person name="Kuo A."/>
            <person name="Kohler A."/>
            <person name="Nagy L.G."/>
            <person name="Floudas D."/>
            <person name="Copeland A."/>
            <person name="Barry K.W."/>
            <person name="Cichocki N."/>
            <person name="Veneault-Fourrey C."/>
            <person name="LaButti K."/>
            <person name="Lindquist E.A."/>
            <person name="Lipzen A."/>
            <person name="Lundell T."/>
            <person name="Morin E."/>
            <person name="Murat C."/>
            <person name="Sun H."/>
            <person name="Tunlid A."/>
            <person name="Henrissat B."/>
            <person name="Grigoriev I.V."/>
            <person name="Hibbett D.S."/>
            <person name="Martin F."/>
            <person name="Nordberg H.P."/>
            <person name="Cantor M.N."/>
            <person name="Hua S.X."/>
        </authorList>
    </citation>
    <scope>NUCLEOTIDE SEQUENCE [LARGE SCALE GENOMIC DNA]</scope>
    <source>
        <strain evidence="1 2">Foug A</strain>
    </source>
</reference>
<dbReference type="HOGENOM" id="CLU_1797598_0_0_1"/>
<dbReference type="InParanoid" id="A0A0C3DG10"/>
<dbReference type="EMBL" id="KN822137">
    <property type="protein sequence ID" value="KIM55314.1"/>
    <property type="molecule type" value="Genomic_DNA"/>
</dbReference>
<dbReference type="Proteomes" id="UP000053989">
    <property type="component" value="Unassembled WGS sequence"/>
</dbReference>
<reference evidence="2" key="2">
    <citation type="submission" date="2015-01" db="EMBL/GenBank/DDBJ databases">
        <title>Evolutionary Origins and Diversification of the Mycorrhizal Mutualists.</title>
        <authorList>
            <consortium name="DOE Joint Genome Institute"/>
            <consortium name="Mycorrhizal Genomics Consortium"/>
            <person name="Kohler A."/>
            <person name="Kuo A."/>
            <person name="Nagy L.G."/>
            <person name="Floudas D."/>
            <person name="Copeland A."/>
            <person name="Barry K.W."/>
            <person name="Cichocki N."/>
            <person name="Veneault-Fourrey C."/>
            <person name="LaButti K."/>
            <person name="Lindquist E.A."/>
            <person name="Lipzen A."/>
            <person name="Lundell T."/>
            <person name="Morin E."/>
            <person name="Murat C."/>
            <person name="Riley R."/>
            <person name="Ohm R."/>
            <person name="Sun H."/>
            <person name="Tunlid A."/>
            <person name="Henrissat B."/>
            <person name="Grigoriev I.V."/>
            <person name="Hibbett D.S."/>
            <person name="Martin F."/>
        </authorList>
    </citation>
    <scope>NUCLEOTIDE SEQUENCE [LARGE SCALE GENOMIC DNA]</scope>
    <source>
        <strain evidence="2">Foug A</strain>
    </source>
</reference>
<sequence>MLGAIIGVWIDHIGGTHVCEHRQLHLADSLIKVGLEVCVSHTELGKGQSCTSTLWPVDRFGRPDPTVPDAVISTQPQRGQGDCRVHVLSCARPLRRSPYVSGKCNTPFLMLQDPGAPILNHGGREQCKFMETPSRETLHRAWFC</sequence>
<dbReference type="AlphaFoldDB" id="A0A0C3DG10"/>
<evidence type="ECO:0000313" key="1">
    <source>
        <dbReference type="EMBL" id="KIM55314.1"/>
    </source>
</evidence>